<dbReference type="InterPro" id="IPR011425">
    <property type="entry name" value="Med9"/>
</dbReference>
<comment type="caution">
    <text evidence="10">The sequence shown here is derived from an EMBL/GenBank/DDBJ whole genome shotgun (WGS) entry which is preliminary data.</text>
</comment>
<proteinExistence type="inferred from homology"/>
<protein>
    <recommendedName>
        <fullName evidence="7">Mediator of RNA polymerase II transcription subunit 9</fullName>
    </recommendedName>
    <alternativeName>
        <fullName evidence="7">Mediator complex subunit 9</fullName>
    </alternativeName>
</protein>
<comment type="similarity">
    <text evidence="2 7">Belongs to the Mediator complex subunit 9 family.</text>
</comment>
<evidence type="ECO:0000256" key="5">
    <source>
        <dbReference type="ARBA" id="ARBA00023163"/>
    </source>
</evidence>
<dbReference type="Pfam" id="PF07544">
    <property type="entry name" value="Med9"/>
    <property type="match status" value="1"/>
</dbReference>
<dbReference type="GO" id="GO:0016592">
    <property type="term" value="C:mediator complex"/>
    <property type="evidence" value="ECO:0007669"/>
    <property type="project" value="InterPro"/>
</dbReference>
<comment type="function">
    <text evidence="7">Component of the Mediator complex, a coactivator involved in the regulated transcription of nearly all RNA polymerase II-dependent genes. Mediator functions as a bridge to convey information from gene-specific regulatory proteins to the basal RNA polymerase II transcription machinery. Mediator is recruited to promoters by direct interactions with regulatory proteins and serves as a scaffold for the assembly of a functional preinitiation complex with RNA polymerase II and the general transcription factors.</text>
</comment>
<evidence type="ECO:0000256" key="1">
    <source>
        <dbReference type="ARBA" id="ARBA00004123"/>
    </source>
</evidence>
<evidence type="ECO:0000256" key="6">
    <source>
        <dbReference type="ARBA" id="ARBA00023242"/>
    </source>
</evidence>
<dbReference type="Proteomes" id="UP000481858">
    <property type="component" value="Unassembled WGS sequence"/>
</dbReference>
<evidence type="ECO:0000256" key="3">
    <source>
        <dbReference type="ARBA" id="ARBA00023015"/>
    </source>
</evidence>
<comment type="subunit">
    <text evidence="7">Component of the Mediator complex.</text>
</comment>
<comment type="subcellular location">
    <subcellularLocation>
        <location evidence="1 7">Nucleus</location>
    </subcellularLocation>
</comment>
<keyword evidence="5 7" id="KW-0804">Transcription</keyword>
<keyword evidence="11" id="KW-1185">Reference proteome</keyword>
<organism evidence="10 11">
    <name type="scientific">Xylaria multiplex</name>
    <dbReference type="NCBI Taxonomy" id="323545"/>
    <lineage>
        <taxon>Eukaryota</taxon>
        <taxon>Fungi</taxon>
        <taxon>Dikarya</taxon>
        <taxon>Ascomycota</taxon>
        <taxon>Pezizomycotina</taxon>
        <taxon>Sordariomycetes</taxon>
        <taxon>Xylariomycetidae</taxon>
        <taxon>Xylariales</taxon>
        <taxon>Xylariaceae</taxon>
        <taxon>Xylaria</taxon>
    </lineage>
</organism>
<evidence type="ECO:0000313" key="11">
    <source>
        <dbReference type="Proteomes" id="UP000481858"/>
    </source>
</evidence>
<dbReference type="EMBL" id="WUBL01000004">
    <property type="protein sequence ID" value="KAF2972738.1"/>
    <property type="molecule type" value="Genomic_DNA"/>
</dbReference>
<accession>A0A7C8IX66</accession>
<name>A0A7C8IX66_9PEZI</name>
<feature type="coiled-coil region" evidence="8">
    <location>
        <begin position="108"/>
        <end position="135"/>
    </location>
</feature>
<keyword evidence="6 7" id="KW-0539">Nucleus</keyword>
<reference evidence="10 11" key="1">
    <citation type="submission" date="2019-12" db="EMBL/GenBank/DDBJ databases">
        <title>Draft genome sequence of the ascomycete Xylaria multiplex DSM 110363.</title>
        <authorList>
            <person name="Buettner E."/>
            <person name="Kellner H."/>
        </authorList>
    </citation>
    <scope>NUCLEOTIDE SEQUENCE [LARGE SCALE GENOMIC DNA]</scope>
    <source>
        <strain evidence="10 11">DSM 110363</strain>
    </source>
</reference>
<dbReference type="InParanoid" id="A0A7C8IX66"/>
<keyword evidence="4 7" id="KW-0010">Activator</keyword>
<feature type="region of interest" description="Disordered" evidence="9">
    <location>
        <begin position="36"/>
        <end position="74"/>
    </location>
</feature>
<keyword evidence="3 7" id="KW-0805">Transcription regulation</keyword>
<gene>
    <name evidence="7" type="primary">MED9</name>
    <name evidence="10" type="ORF">GQX73_g687</name>
</gene>
<evidence type="ECO:0000256" key="4">
    <source>
        <dbReference type="ARBA" id="ARBA00023159"/>
    </source>
</evidence>
<keyword evidence="8" id="KW-0175">Coiled coil</keyword>
<dbReference type="GO" id="GO:0003712">
    <property type="term" value="F:transcription coregulator activity"/>
    <property type="evidence" value="ECO:0007669"/>
    <property type="project" value="InterPro"/>
</dbReference>
<dbReference type="AlphaFoldDB" id="A0A7C8IX66"/>
<evidence type="ECO:0000256" key="7">
    <source>
        <dbReference type="RuleBase" id="RU364145"/>
    </source>
</evidence>
<dbReference type="OrthoDB" id="5414694at2759"/>
<evidence type="ECO:0000256" key="9">
    <source>
        <dbReference type="SAM" id="MobiDB-lite"/>
    </source>
</evidence>
<evidence type="ECO:0000313" key="10">
    <source>
        <dbReference type="EMBL" id="KAF2972738.1"/>
    </source>
</evidence>
<dbReference type="GO" id="GO:0006357">
    <property type="term" value="P:regulation of transcription by RNA polymerase II"/>
    <property type="evidence" value="ECO:0007669"/>
    <property type="project" value="InterPro"/>
</dbReference>
<evidence type="ECO:0000256" key="2">
    <source>
        <dbReference type="ARBA" id="ARBA00008089"/>
    </source>
</evidence>
<evidence type="ECO:0000256" key="8">
    <source>
        <dbReference type="SAM" id="Coils"/>
    </source>
</evidence>
<sequence length="154" mass="16443">MSATQPSTPPLPLPEALNPDALDVLSDLAHLLTRLRTLPSAPSGSTGATPSQSQTQATPTPTTAPSSSKKTGELTLKEIPAATDALKHRFQRARTLVMTTLPDLDRGLADQDREINALEARIARQRDTLAKLREVGARLALQGEGEGEGEKMEE</sequence>
<feature type="compositionally biased region" description="Low complexity" evidence="9">
    <location>
        <begin position="42"/>
        <end position="69"/>
    </location>
</feature>